<dbReference type="EMBL" id="SSTE01004182">
    <property type="protein sequence ID" value="KAA0062729.1"/>
    <property type="molecule type" value="Genomic_DNA"/>
</dbReference>
<feature type="region of interest" description="Disordered" evidence="1">
    <location>
        <begin position="39"/>
        <end position="61"/>
    </location>
</feature>
<gene>
    <name evidence="3" type="ORF">E5676_scaffold523G00080</name>
    <name evidence="2" type="ORF">E6C27_scaffold382G00590</name>
</gene>
<evidence type="ECO:0000313" key="3">
    <source>
        <dbReference type="EMBL" id="TYK22527.1"/>
    </source>
</evidence>
<comment type="caution">
    <text evidence="3">The sequence shown here is derived from an EMBL/GenBank/DDBJ whole genome shotgun (WGS) entry which is preliminary data.</text>
</comment>
<dbReference type="Proteomes" id="UP000321947">
    <property type="component" value="Unassembled WGS sequence"/>
</dbReference>
<dbReference type="EMBL" id="SSTD01004966">
    <property type="protein sequence ID" value="TYK22527.1"/>
    <property type="molecule type" value="Genomic_DNA"/>
</dbReference>
<evidence type="ECO:0000313" key="4">
    <source>
        <dbReference type="Proteomes" id="UP000321393"/>
    </source>
</evidence>
<sequence length="189" mass="21427">MKITSNKIHQRKHKENQTRPYGLHASFLPPVGLSLAVPIPEKSKRKKERTHQSRDPKDARISLVTPKDTPISLVIPKDARISLVIPKDALISLVIPKGARISLVFPNDTHISKENQRWRRRGVSSRSMVGDEGLTACSDARDEERIRRGWRACEVVRTVVKKDEVVRSFVGGRRGTEDVDGEEGKKRKR</sequence>
<evidence type="ECO:0000313" key="2">
    <source>
        <dbReference type="EMBL" id="KAA0062729.1"/>
    </source>
</evidence>
<name>A0A5D3DFQ2_CUCMM</name>
<organism evidence="3 5">
    <name type="scientific">Cucumis melo var. makuwa</name>
    <name type="common">Oriental melon</name>
    <dbReference type="NCBI Taxonomy" id="1194695"/>
    <lineage>
        <taxon>Eukaryota</taxon>
        <taxon>Viridiplantae</taxon>
        <taxon>Streptophyta</taxon>
        <taxon>Embryophyta</taxon>
        <taxon>Tracheophyta</taxon>
        <taxon>Spermatophyta</taxon>
        <taxon>Magnoliopsida</taxon>
        <taxon>eudicotyledons</taxon>
        <taxon>Gunneridae</taxon>
        <taxon>Pentapetalae</taxon>
        <taxon>rosids</taxon>
        <taxon>fabids</taxon>
        <taxon>Cucurbitales</taxon>
        <taxon>Cucurbitaceae</taxon>
        <taxon>Benincaseae</taxon>
        <taxon>Cucumis</taxon>
    </lineage>
</organism>
<dbReference type="AlphaFoldDB" id="A0A5D3DFQ2"/>
<proteinExistence type="predicted"/>
<evidence type="ECO:0000313" key="5">
    <source>
        <dbReference type="Proteomes" id="UP000321947"/>
    </source>
</evidence>
<protein>
    <submittedName>
        <fullName evidence="3">NBS-LRR type resistance protein</fullName>
    </submittedName>
</protein>
<accession>A0A5D3DFQ2</accession>
<reference evidence="4 5" key="1">
    <citation type="submission" date="2019-08" db="EMBL/GenBank/DDBJ databases">
        <title>Draft genome sequences of two oriental melons (Cucumis melo L. var makuwa).</title>
        <authorList>
            <person name="Kwon S.-Y."/>
        </authorList>
    </citation>
    <scope>NUCLEOTIDE SEQUENCE [LARGE SCALE GENOMIC DNA]</scope>
    <source>
        <strain evidence="5">cv. Chang Bougi</strain>
        <strain evidence="4">cv. SW 3</strain>
        <tissue evidence="3">Leaf</tissue>
    </source>
</reference>
<feature type="compositionally biased region" description="Basic and acidic residues" evidence="1">
    <location>
        <begin position="50"/>
        <end position="60"/>
    </location>
</feature>
<dbReference type="Proteomes" id="UP000321393">
    <property type="component" value="Unassembled WGS sequence"/>
</dbReference>
<evidence type="ECO:0000256" key="1">
    <source>
        <dbReference type="SAM" id="MobiDB-lite"/>
    </source>
</evidence>
<feature type="region of interest" description="Disordered" evidence="1">
    <location>
        <begin position="1"/>
        <end position="24"/>
    </location>
</feature>